<accession>B8I5E9</accession>
<dbReference type="HOGENOM" id="CLU_021572_4_3_9"/>
<keyword evidence="2" id="KW-0949">S-adenosyl-L-methionine</keyword>
<dbReference type="GO" id="GO:0003824">
    <property type="term" value="F:catalytic activity"/>
    <property type="evidence" value="ECO:0007669"/>
    <property type="project" value="InterPro"/>
</dbReference>
<name>B8I5E9_RUMCH</name>
<evidence type="ECO:0000259" key="7">
    <source>
        <dbReference type="PROSITE" id="PS51918"/>
    </source>
</evidence>
<dbReference type="Pfam" id="PF04055">
    <property type="entry name" value="Radical_SAM"/>
    <property type="match status" value="1"/>
</dbReference>
<evidence type="ECO:0000256" key="1">
    <source>
        <dbReference type="ARBA" id="ARBA00001966"/>
    </source>
</evidence>
<keyword evidence="5" id="KW-0411">Iron-sulfur</keyword>
<feature type="domain" description="B12-binding" evidence="6">
    <location>
        <begin position="11"/>
        <end position="137"/>
    </location>
</feature>
<dbReference type="Gene3D" id="3.40.50.280">
    <property type="entry name" value="Cobalamin-binding domain"/>
    <property type="match status" value="1"/>
</dbReference>
<dbReference type="CDD" id="cd02068">
    <property type="entry name" value="radical_SAM_B12_BD"/>
    <property type="match status" value="1"/>
</dbReference>
<dbReference type="InterPro" id="IPR006158">
    <property type="entry name" value="Cobalamin-bd"/>
</dbReference>
<keyword evidence="3" id="KW-0479">Metal-binding</keyword>
<dbReference type="AlphaFoldDB" id="B8I5E9"/>
<proteinExistence type="predicted"/>
<gene>
    <name evidence="8" type="ordered locus">Ccel_2351</name>
</gene>
<protein>
    <submittedName>
        <fullName evidence="8">Radical SAM domain protein</fullName>
    </submittedName>
</protein>
<dbReference type="Gene3D" id="3.80.30.20">
    <property type="entry name" value="tm_1862 like domain"/>
    <property type="match status" value="1"/>
</dbReference>
<evidence type="ECO:0000256" key="3">
    <source>
        <dbReference type="ARBA" id="ARBA00022723"/>
    </source>
</evidence>
<dbReference type="GO" id="GO:0005829">
    <property type="term" value="C:cytosol"/>
    <property type="evidence" value="ECO:0007669"/>
    <property type="project" value="TreeGrafter"/>
</dbReference>
<keyword evidence="9" id="KW-1185">Reference proteome</keyword>
<dbReference type="InterPro" id="IPR058240">
    <property type="entry name" value="rSAM_sf"/>
</dbReference>
<dbReference type="Proteomes" id="UP000001349">
    <property type="component" value="Chromosome"/>
</dbReference>
<dbReference type="InterPro" id="IPR034466">
    <property type="entry name" value="Methyltransferase_Class_B"/>
</dbReference>
<dbReference type="STRING" id="394503.Ccel_2351"/>
<keyword evidence="4" id="KW-0408">Iron</keyword>
<dbReference type="GO" id="GO:0046872">
    <property type="term" value="F:metal ion binding"/>
    <property type="evidence" value="ECO:0007669"/>
    <property type="project" value="UniProtKB-KW"/>
</dbReference>
<organism evidence="8 9">
    <name type="scientific">Ruminiclostridium cellulolyticum (strain ATCC 35319 / DSM 5812 / JCM 6584 / H10)</name>
    <name type="common">Clostridium cellulolyticum</name>
    <dbReference type="NCBI Taxonomy" id="394503"/>
    <lineage>
        <taxon>Bacteria</taxon>
        <taxon>Bacillati</taxon>
        <taxon>Bacillota</taxon>
        <taxon>Clostridia</taxon>
        <taxon>Eubacteriales</taxon>
        <taxon>Oscillospiraceae</taxon>
        <taxon>Ruminiclostridium</taxon>
    </lineage>
</organism>
<dbReference type="PANTHER" id="PTHR43409:SF16">
    <property type="entry name" value="SLR0320 PROTEIN"/>
    <property type="match status" value="1"/>
</dbReference>
<dbReference type="PROSITE" id="PS51918">
    <property type="entry name" value="RADICAL_SAM"/>
    <property type="match status" value="1"/>
</dbReference>
<evidence type="ECO:0000313" key="8">
    <source>
        <dbReference type="EMBL" id="ACL76685.1"/>
    </source>
</evidence>
<reference evidence="8 9" key="1">
    <citation type="submission" date="2009-01" db="EMBL/GenBank/DDBJ databases">
        <title>Complete sequence of Clostridium cellulolyticum H10.</title>
        <authorList>
            <consortium name="US DOE Joint Genome Institute"/>
            <person name="Lucas S."/>
            <person name="Copeland A."/>
            <person name="Lapidus A."/>
            <person name="Glavina del Rio T."/>
            <person name="Dalin E."/>
            <person name="Tice H."/>
            <person name="Bruce D."/>
            <person name="Goodwin L."/>
            <person name="Pitluck S."/>
            <person name="Chertkov O."/>
            <person name="Saunders E."/>
            <person name="Brettin T."/>
            <person name="Detter J.C."/>
            <person name="Han C."/>
            <person name="Larimer F."/>
            <person name="Land M."/>
            <person name="Hauser L."/>
            <person name="Kyrpides N."/>
            <person name="Ivanova N."/>
            <person name="Zhou J."/>
            <person name="Richardson P."/>
        </authorList>
    </citation>
    <scope>NUCLEOTIDE SEQUENCE [LARGE SCALE GENOMIC DNA]</scope>
    <source>
        <strain evidence="9">ATCC 35319 / DSM 5812 / JCM 6584 / H10</strain>
    </source>
</reference>
<dbReference type="EMBL" id="CP001348">
    <property type="protein sequence ID" value="ACL76685.1"/>
    <property type="molecule type" value="Genomic_DNA"/>
</dbReference>
<dbReference type="CDD" id="cd01335">
    <property type="entry name" value="Radical_SAM"/>
    <property type="match status" value="1"/>
</dbReference>
<dbReference type="GO" id="GO:0051539">
    <property type="term" value="F:4 iron, 4 sulfur cluster binding"/>
    <property type="evidence" value="ECO:0007669"/>
    <property type="project" value="UniProtKB-KW"/>
</dbReference>
<dbReference type="SMART" id="SM00729">
    <property type="entry name" value="Elp3"/>
    <property type="match status" value="1"/>
</dbReference>
<evidence type="ECO:0000256" key="4">
    <source>
        <dbReference type="ARBA" id="ARBA00023004"/>
    </source>
</evidence>
<dbReference type="InterPro" id="IPR023404">
    <property type="entry name" value="rSAM_horseshoe"/>
</dbReference>
<dbReference type="eggNOG" id="COG1032">
    <property type="taxonomic scope" value="Bacteria"/>
</dbReference>
<evidence type="ECO:0000313" key="9">
    <source>
        <dbReference type="Proteomes" id="UP000001349"/>
    </source>
</evidence>
<dbReference type="InterPro" id="IPR006638">
    <property type="entry name" value="Elp3/MiaA/NifB-like_rSAM"/>
</dbReference>
<evidence type="ECO:0000259" key="6">
    <source>
        <dbReference type="PROSITE" id="PS51332"/>
    </source>
</evidence>
<dbReference type="SFLD" id="SFLDG01082">
    <property type="entry name" value="B12-binding_domain_containing"/>
    <property type="match status" value="1"/>
</dbReference>
<evidence type="ECO:0000256" key="5">
    <source>
        <dbReference type="ARBA" id="ARBA00023014"/>
    </source>
</evidence>
<dbReference type="PANTHER" id="PTHR43409">
    <property type="entry name" value="ANAEROBIC MAGNESIUM-PROTOPORPHYRIN IX MONOMETHYL ESTER CYCLASE-RELATED"/>
    <property type="match status" value="1"/>
</dbReference>
<feature type="domain" description="Radical SAM core" evidence="7">
    <location>
        <begin position="169"/>
        <end position="389"/>
    </location>
</feature>
<dbReference type="PROSITE" id="PS51332">
    <property type="entry name" value="B12_BINDING"/>
    <property type="match status" value="1"/>
</dbReference>
<evidence type="ECO:0000256" key="2">
    <source>
        <dbReference type="ARBA" id="ARBA00022691"/>
    </source>
</evidence>
<dbReference type="Pfam" id="PF02310">
    <property type="entry name" value="B12-binding"/>
    <property type="match status" value="1"/>
</dbReference>
<comment type="cofactor">
    <cofactor evidence="1">
        <name>[4Fe-4S] cluster</name>
        <dbReference type="ChEBI" id="CHEBI:49883"/>
    </cofactor>
</comment>
<dbReference type="OrthoDB" id="2990459at2"/>
<dbReference type="SUPFAM" id="SSF102114">
    <property type="entry name" value="Radical SAM enzymes"/>
    <property type="match status" value="1"/>
</dbReference>
<dbReference type="SFLD" id="SFLDG01123">
    <property type="entry name" value="methyltransferase_(Class_B)"/>
    <property type="match status" value="1"/>
</dbReference>
<dbReference type="InterPro" id="IPR007197">
    <property type="entry name" value="rSAM"/>
</dbReference>
<sequence length="426" mass="48446">MNKEVRTVLINLPIPFVDDDERQPPGGLVSIATYVKSKGFDIKVCDLSGVLEDNLIDYIEEAEIYGIGTYSATYGIAQKLLGEIREKYPKSIVVAGGPHASALSEEVARDFDVVICGEGEYVFYDLIKKVKEGLMPERIIEAEVIKNLDDLPFPDYGYFCNMSKYTRRIDNMPVICLDSSRGCNFTCRFCNSNVSKRGYWRARSPESVIEEVRMHYDKGWRAFRFNDDNFLADPKRAMKICQLIKPLNIKWRIFARAESLSLDICRTLLDSGCTHISVGIESLSASMLSKMGKATSIERIKWGLNNAFEAGIRTRGFFIVGFPGESNETISETIKSLEDLKLGEATVYPCLPYPGTDLYSRPDHYGITWIDRDFSNYIQVGKEKLTGYAIRTNTFGPEDMRRWRDILMDALKQNNINWCDETKEVV</sequence>
<dbReference type="GO" id="GO:0031419">
    <property type="term" value="F:cobalamin binding"/>
    <property type="evidence" value="ECO:0007669"/>
    <property type="project" value="InterPro"/>
</dbReference>
<dbReference type="RefSeq" id="WP_015925777.1">
    <property type="nucleotide sequence ID" value="NC_011898.1"/>
</dbReference>
<dbReference type="KEGG" id="cce:Ccel_2351"/>
<dbReference type="InterPro" id="IPR051198">
    <property type="entry name" value="BchE-like"/>
</dbReference>
<dbReference type="SFLD" id="SFLDS00029">
    <property type="entry name" value="Radical_SAM"/>
    <property type="match status" value="1"/>
</dbReference>